<evidence type="ECO:0000259" key="2">
    <source>
        <dbReference type="Pfam" id="PF01408"/>
    </source>
</evidence>
<dbReference type="Gene3D" id="3.30.360.10">
    <property type="entry name" value="Dihydrodipicolinate Reductase, domain 2"/>
    <property type="match status" value="1"/>
</dbReference>
<comment type="similarity">
    <text evidence="1">Belongs to the Gfo/Idh/MocA family.</text>
</comment>
<proteinExistence type="inferred from homology"/>
<name>A0A2W2CYH4_9ACTN</name>
<dbReference type="InterPro" id="IPR036291">
    <property type="entry name" value="NAD(P)-bd_dom_sf"/>
</dbReference>
<dbReference type="Pfam" id="PF01408">
    <property type="entry name" value="GFO_IDH_MocA"/>
    <property type="match status" value="1"/>
</dbReference>
<dbReference type="PANTHER" id="PTHR43377:SF2">
    <property type="entry name" value="BINDING ROSSMANN FOLD OXIDOREDUCTASE, PUTATIVE (AFU_ORTHOLOGUE AFUA_4G00560)-RELATED"/>
    <property type="match status" value="1"/>
</dbReference>
<dbReference type="AlphaFoldDB" id="A0A2W2CYH4"/>
<gene>
    <name evidence="4" type="ORF">C1I92_05465</name>
</gene>
<dbReference type="Proteomes" id="UP000248764">
    <property type="component" value="Unassembled WGS sequence"/>
</dbReference>
<dbReference type="Gene3D" id="3.40.50.720">
    <property type="entry name" value="NAD(P)-binding Rossmann-like Domain"/>
    <property type="match status" value="1"/>
</dbReference>
<reference evidence="4 5" key="1">
    <citation type="submission" date="2018-01" db="EMBL/GenBank/DDBJ databases">
        <title>Draft genome sequence of Jiangella sp. GTF31.</title>
        <authorList>
            <person name="Sahin N."/>
            <person name="Ay H."/>
            <person name="Saygin H."/>
        </authorList>
    </citation>
    <scope>NUCLEOTIDE SEQUENCE [LARGE SCALE GENOMIC DNA]</scope>
    <source>
        <strain evidence="4 5">GTF31</strain>
    </source>
</reference>
<organism evidence="4 5">
    <name type="scientific">Jiangella anatolica</name>
    <dbReference type="NCBI Taxonomy" id="2670374"/>
    <lineage>
        <taxon>Bacteria</taxon>
        <taxon>Bacillati</taxon>
        <taxon>Actinomycetota</taxon>
        <taxon>Actinomycetes</taxon>
        <taxon>Jiangellales</taxon>
        <taxon>Jiangellaceae</taxon>
        <taxon>Jiangella</taxon>
    </lineage>
</organism>
<evidence type="ECO:0000259" key="3">
    <source>
        <dbReference type="Pfam" id="PF02894"/>
    </source>
</evidence>
<dbReference type="PANTHER" id="PTHR43377">
    <property type="entry name" value="BILIVERDIN REDUCTASE A"/>
    <property type="match status" value="1"/>
</dbReference>
<evidence type="ECO:0000313" key="4">
    <source>
        <dbReference type="EMBL" id="PZF85293.1"/>
    </source>
</evidence>
<sequence length="448" mass="48425">MAVNPTIPGGGPRRYAVVGTGSRAQLYVDALLTTHADVGAPVAWCDVNGTRMSYYDERVRVAKGPDAPLPRRYGPDDFGALLEEVRPDGVIVTSPDWTHDRYVIAALAHGSDVVVEKPLTVSVDKARAIADAARESRAGLVMTFNYRYSPRNSTVKQLIRDGAIGDVTSVHFEWVLDTSHGADYFRRWHRLKDRSGGLLVHKAAHHFDLVNWWLDDVPATVFALGGLRFYGAENAKARGLGPRPARSRDDAGRAADPFALDLAADDTLRRLYLEAEGDDGYVRDQDVFGEGITIEDNLSVLVGYERGATLSYALNAHSPWEGYRVAFNGTAGRLEIEVVESAHRAPDPGDEGVRRKGTRIVLQRHWEPAVELPAPDGPHGAHGHGGGDRLLLDDVFRGPGDDPLGRPAGTVDGFRSIAVGLAGNESLATGRPVAVASLGLPLHGPERP</sequence>
<dbReference type="EMBL" id="POTW01000009">
    <property type="protein sequence ID" value="PZF85293.1"/>
    <property type="molecule type" value="Genomic_DNA"/>
</dbReference>
<evidence type="ECO:0000256" key="1">
    <source>
        <dbReference type="ARBA" id="ARBA00010928"/>
    </source>
</evidence>
<dbReference type="GO" id="GO:0000166">
    <property type="term" value="F:nucleotide binding"/>
    <property type="evidence" value="ECO:0007669"/>
    <property type="project" value="InterPro"/>
</dbReference>
<feature type="domain" description="Gfo/Idh/MocA-like oxidoreductase N-terminal" evidence="2">
    <location>
        <begin position="14"/>
        <end position="138"/>
    </location>
</feature>
<dbReference type="InterPro" id="IPR051450">
    <property type="entry name" value="Gfo/Idh/MocA_Oxidoreductases"/>
</dbReference>
<keyword evidence="5" id="KW-1185">Reference proteome</keyword>
<dbReference type="InterPro" id="IPR004104">
    <property type="entry name" value="Gfo/Idh/MocA-like_OxRdtase_C"/>
</dbReference>
<dbReference type="Pfam" id="PF02894">
    <property type="entry name" value="GFO_IDH_MocA_C"/>
    <property type="match status" value="1"/>
</dbReference>
<accession>A0A2W2CYH4</accession>
<feature type="domain" description="Gfo/Idh/MocA-like oxidoreductase C-terminal" evidence="3">
    <location>
        <begin position="156"/>
        <end position="435"/>
    </location>
</feature>
<dbReference type="InterPro" id="IPR000683">
    <property type="entry name" value="Gfo/Idh/MocA-like_OxRdtase_N"/>
</dbReference>
<protein>
    <submittedName>
        <fullName evidence="4">Dehydrogenase</fullName>
    </submittedName>
</protein>
<evidence type="ECO:0000313" key="5">
    <source>
        <dbReference type="Proteomes" id="UP000248764"/>
    </source>
</evidence>
<comment type="caution">
    <text evidence="4">The sequence shown here is derived from an EMBL/GenBank/DDBJ whole genome shotgun (WGS) entry which is preliminary data.</text>
</comment>
<dbReference type="SUPFAM" id="SSF55347">
    <property type="entry name" value="Glyceraldehyde-3-phosphate dehydrogenase-like, C-terminal domain"/>
    <property type="match status" value="1"/>
</dbReference>
<dbReference type="SUPFAM" id="SSF51735">
    <property type="entry name" value="NAD(P)-binding Rossmann-fold domains"/>
    <property type="match status" value="1"/>
</dbReference>